<proteinExistence type="inferred from homology"/>
<dbReference type="EMBL" id="JASJQH010006895">
    <property type="protein sequence ID" value="KAK9728502.1"/>
    <property type="molecule type" value="Genomic_DNA"/>
</dbReference>
<name>A0ABR2WAC3_9FUNG</name>
<comment type="similarity">
    <text evidence="1">Belongs to the Luc7 family.</text>
</comment>
<evidence type="ECO:0000256" key="1">
    <source>
        <dbReference type="ARBA" id="ARBA00005655"/>
    </source>
</evidence>
<accession>A0ABR2WAC3</accession>
<dbReference type="PANTHER" id="PTHR12375">
    <property type="entry name" value="RNA-BINDING PROTEIN LUC7-RELATED"/>
    <property type="match status" value="1"/>
</dbReference>
<feature type="region of interest" description="Disordered" evidence="2">
    <location>
        <begin position="228"/>
        <end position="312"/>
    </location>
</feature>
<dbReference type="Pfam" id="PF03194">
    <property type="entry name" value="LUC7"/>
    <property type="match status" value="1"/>
</dbReference>
<evidence type="ECO:0000313" key="4">
    <source>
        <dbReference type="Proteomes" id="UP001479436"/>
    </source>
</evidence>
<reference evidence="3 4" key="1">
    <citation type="submission" date="2023-04" db="EMBL/GenBank/DDBJ databases">
        <title>Genome of Basidiobolus ranarum AG-B5.</title>
        <authorList>
            <person name="Stajich J.E."/>
            <person name="Carter-House D."/>
            <person name="Gryganskyi A."/>
        </authorList>
    </citation>
    <scope>NUCLEOTIDE SEQUENCE [LARGE SCALE GENOMIC DNA]</scope>
    <source>
        <strain evidence="3 4">AG-B5</strain>
    </source>
</reference>
<evidence type="ECO:0000256" key="2">
    <source>
        <dbReference type="SAM" id="MobiDB-lite"/>
    </source>
</evidence>
<comment type="caution">
    <text evidence="3">The sequence shown here is derived from an EMBL/GenBank/DDBJ whole genome shotgun (WGS) entry which is preliminary data.</text>
</comment>
<feature type="compositionally biased region" description="Low complexity" evidence="2">
    <location>
        <begin position="235"/>
        <end position="246"/>
    </location>
</feature>
<feature type="compositionally biased region" description="Basic residues" evidence="2">
    <location>
        <begin position="271"/>
        <end position="280"/>
    </location>
</feature>
<evidence type="ECO:0000313" key="3">
    <source>
        <dbReference type="EMBL" id="KAK9728502.1"/>
    </source>
</evidence>
<gene>
    <name evidence="3" type="primary">LUC7_1</name>
    <name evidence="3" type="ORF">K7432_000985</name>
</gene>
<keyword evidence="4" id="KW-1185">Reference proteome</keyword>
<sequence length="312" mass="36021">MSTSYSKPPLVNLNDPQVCKNFIVGECPSNLFNLDVTKVENYVIEHLEKIRPPKCQLLHVEELRKIYRNTKSNGDFQKIEQEALTKLKLLVKACDEQINSAKKGLEISLRSEESVKLLTEVNELGEEIITLLNQLEDHIQNSQILEANAIITKLDSLKRTKHSKEANLRDVIKVSESASSTRLTVCDVCGAYLSIHDYGIERRLYDHTEGVMHQAFKKLRQALKELEDGMKSKESQQSSSYSSVSSNATYPKHHHGQKRKQYDNNPYNNHKGPRKHHSYGRSRDQHYKQNHNTAKYSKPDSERTYQDRNPYR</sequence>
<protein>
    <submittedName>
        <fullName evidence="3">Splicing factor</fullName>
    </submittedName>
</protein>
<organism evidence="3 4">
    <name type="scientific">Basidiobolus ranarum</name>
    <dbReference type="NCBI Taxonomy" id="34480"/>
    <lineage>
        <taxon>Eukaryota</taxon>
        <taxon>Fungi</taxon>
        <taxon>Fungi incertae sedis</taxon>
        <taxon>Zoopagomycota</taxon>
        <taxon>Entomophthoromycotina</taxon>
        <taxon>Basidiobolomycetes</taxon>
        <taxon>Basidiobolales</taxon>
        <taxon>Basidiobolaceae</taxon>
        <taxon>Basidiobolus</taxon>
    </lineage>
</organism>
<dbReference type="InterPro" id="IPR004882">
    <property type="entry name" value="Luc7-rel"/>
</dbReference>
<dbReference type="Proteomes" id="UP001479436">
    <property type="component" value="Unassembled WGS sequence"/>
</dbReference>
<feature type="compositionally biased region" description="Basic and acidic residues" evidence="2">
    <location>
        <begin position="297"/>
        <end position="312"/>
    </location>
</feature>